<protein>
    <recommendedName>
        <fullName evidence="8">Cyclin G associated kinase</fullName>
    </recommendedName>
</protein>
<feature type="region of interest" description="Disordered" evidence="3">
    <location>
        <begin position="880"/>
        <end position="899"/>
    </location>
</feature>
<comment type="subcellular location">
    <subcellularLocation>
        <location evidence="1">Cytoplasmic vesicle</location>
        <location evidence="1">Clathrin-coated vesicle</location>
    </subcellularLocation>
</comment>
<dbReference type="PROSITE" id="PS50011">
    <property type="entry name" value="PROTEIN_KINASE_DOM"/>
    <property type="match status" value="1"/>
</dbReference>
<evidence type="ECO:0000256" key="2">
    <source>
        <dbReference type="ARBA" id="ARBA00022741"/>
    </source>
</evidence>
<dbReference type="PANTHER" id="PTHR22967:SF105">
    <property type="entry name" value="CYCLIN-G-ASSOCIATED KINASE"/>
    <property type="match status" value="1"/>
</dbReference>
<dbReference type="InterPro" id="IPR008271">
    <property type="entry name" value="Ser/Thr_kinase_AS"/>
</dbReference>
<evidence type="ECO:0008006" key="8">
    <source>
        <dbReference type="Google" id="ProtNLM"/>
    </source>
</evidence>
<dbReference type="GO" id="GO:2000369">
    <property type="term" value="P:regulation of clathrin-dependent endocytosis"/>
    <property type="evidence" value="ECO:0007669"/>
    <property type="project" value="TreeGrafter"/>
</dbReference>
<dbReference type="GO" id="GO:0005524">
    <property type="term" value="F:ATP binding"/>
    <property type="evidence" value="ECO:0007669"/>
    <property type="project" value="InterPro"/>
</dbReference>
<feature type="region of interest" description="Disordered" evidence="3">
    <location>
        <begin position="770"/>
        <end position="793"/>
    </location>
</feature>
<keyword evidence="7" id="KW-1185">Reference proteome</keyword>
<dbReference type="SMART" id="SM00220">
    <property type="entry name" value="S_TKc"/>
    <property type="match status" value="1"/>
</dbReference>
<dbReference type="Gene3D" id="1.10.510.10">
    <property type="entry name" value="Transferase(Phosphotransferase) domain 1"/>
    <property type="match status" value="1"/>
</dbReference>
<feature type="compositionally biased region" description="Polar residues" evidence="3">
    <location>
        <begin position="986"/>
        <end position="1028"/>
    </location>
</feature>
<name>A0AAN8FJW1_TRICO</name>
<dbReference type="InterPro" id="IPR014020">
    <property type="entry name" value="Tensin_C2-dom"/>
</dbReference>
<feature type="region of interest" description="Disordered" evidence="3">
    <location>
        <begin position="735"/>
        <end position="757"/>
    </location>
</feature>
<dbReference type="Pfam" id="PF10409">
    <property type="entry name" value="PTEN_C2"/>
    <property type="match status" value="1"/>
</dbReference>
<feature type="domain" description="Protein kinase" evidence="4">
    <location>
        <begin position="35"/>
        <end position="304"/>
    </location>
</feature>
<dbReference type="FunFam" id="1.10.287.110:FF:000002">
    <property type="entry name" value="putative tyrosine-protein phosphatase auxilin isoform X2"/>
    <property type="match status" value="1"/>
</dbReference>
<dbReference type="CDD" id="cd06257">
    <property type="entry name" value="DnaJ"/>
    <property type="match status" value="1"/>
</dbReference>
<dbReference type="InterPro" id="IPR011009">
    <property type="entry name" value="Kinase-like_dom_sf"/>
</dbReference>
<feature type="region of interest" description="Disordered" evidence="3">
    <location>
        <begin position="918"/>
        <end position="937"/>
    </location>
</feature>
<reference evidence="6 7" key="1">
    <citation type="submission" date="2019-10" db="EMBL/GenBank/DDBJ databases">
        <title>Assembly and Annotation for the nematode Trichostrongylus colubriformis.</title>
        <authorList>
            <person name="Martin J."/>
        </authorList>
    </citation>
    <scope>NUCLEOTIDE SEQUENCE [LARGE SCALE GENOMIC DNA]</scope>
    <source>
        <strain evidence="6">G859</strain>
        <tissue evidence="6">Whole worm</tissue>
    </source>
</reference>
<evidence type="ECO:0000313" key="7">
    <source>
        <dbReference type="Proteomes" id="UP001331761"/>
    </source>
</evidence>
<dbReference type="AlphaFoldDB" id="A0AAN8FJW1"/>
<evidence type="ECO:0000259" key="4">
    <source>
        <dbReference type="PROSITE" id="PS50011"/>
    </source>
</evidence>
<dbReference type="SMART" id="SM01326">
    <property type="entry name" value="PTEN_C2"/>
    <property type="match status" value="1"/>
</dbReference>
<dbReference type="GO" id="GO:0045747">
    <property type="term" value="P:positive regulation of Notch signaling pathway"/>
    <property type="evidence" value="ECO:0007669"/>
    <property type="project" value="TreeGrafter"/>
</dbReference>
<comment type="caution">
    <text evidence="6">The sequence shown here is derived from an EMBL/GenBank/DDBJ whole genome shotgun (WGS) entry which is preliminary data.</text>
</comment>
<evidence type="ECO:0000259" key="5">
    <source>
        <dbReference type="PROSITE" id="PS51182"/>
    </source>
</evidence>
<keyword evidence="2" id="KW-0547">Nucleotide-binding</keyword>
<dbReference type="GO" id="GO:0035612">
    <property type="term" value="F:AP-2 adaptor complex binding"/>
    <property type="evidence" value="ECO:0007669"/>
    <property type="project" value="TreeGrafter"/>
</dbReference>
<evidence type="ECO:0000256" key="3">
    <source>
        <dbReference type="SAM" id="MobiDB-lite"/>
    </source>
</evidence>
<organism evidence="6 7">
    <name type="scientific">Trichostrongylus colubriformis</name>
    <name type="common">Black scour worm</name>
    <dbReference type="NCBI Taxonomy" id="6319"/>
    <lineage>
        <taxon>Eukaryota</taxon>
        <taxon>Metazoa</taxon>
        <taxon>Ecdysozoa</taxon>
        <taxon>Nematoda</taxon>
        <taxon>Chromadorea</taxon>
        <taxon>Rhabditida</taxon>
        <taxon>Rhabditina</taxon>
        <taxon>Rhabditomorpha</taxon>
        <taxon>Strongyloidea</taxon>
        <taxon>Trichostrongylidae</taxon>
        <taxon>Trichostrongylus</taxon>
    </lineage>
</organism>
<dbReference type="Gene3D" id="3.90.190.10">
    <property type="entry name" value="Protein tyrosine phosphatase superfamily"/>
    <property type="match status" value="1"/>
</dbReference>
<dbReference type="SUPFAM" id="SSF46565">
    <property type="entry name" value="Chaperone J-domain"/>
    <property type="match status" value="1"/>
</dbReference>
<feature type="compositionally biased region" description="Low complexity" evidence="3">
    <location>
        <begin position="921"/>
        <end position="937"/>
    </location>
</feature>
<feature type="domain" description="C2 tensin-type" evidence="5">
    <location>
        <begin position="560"/>
        <end position="691"/>
    </location>
</feature>
<sequence>MSGLFRGALSLIQGESSSSSHPLIGSQVEVGSVRLRIDSLIAEGGFAVVFAAYDSANRWYALKRQLTKDRESMEAVLLEIQILKKLTGHPAILEFIAAAQMKIPSGGVEFMLLTELCSGGSVADLMKHVRLTPEQALKIFHAAASAARHMHDRTVPIIHRDIKIENLLFDSRGHVKLCDFGSATTEIYTPDETWNMSKRAQLEEEMQRHTTPMYRAPEILDTYQNFVVGPQQDIWALGCVLFYLCYHVHPFEDSAKLRILNVVYSVPAGFDEFADIFPVVESCLKVDPLDRPSARDLVERAEALAIAFDIDFKKPVSNIDTGLLRRSQAPRPAGGVSSDTAPPRSPPSRSSVKPDEITEQASAMFGALKSQGLSLLKNLKDRSSAVVQKVQAKLVSQEVTWVTSRMCIVPATNANLEHCDEEEWSSRVAASGRPFVIYNLTSISLRANYSVEPITYVLRSVNPNVPPALESILKICSSVVTFLRSRPGSAVVFFGLEAHCMLVCAAMLVYSKLIGDANDAFDFVANKRGTAQRFSPSQIHTLDLIKNLTSSASVVLLPMSRPMILHSISFSTLPILAGIRGGLRPLIEVYVGASKVWDSAGSQSAFVVSKSLSAEVAVKNVRLDGQITIIMSYCRSDPANVSSKKVLFCLVFHTSVAGELMKFSRADIDINPTEENNMPSDFRIALGLRSCNQDDSLSSDSSSQDTNVLRAGSPDLLVLDLEEQKQIMDWYSVSTERSASVDGPRSEVSDRSTAPSDVTTDFFQTLDWSQTQHTAQHSASPVPPPVPAHRHSPVPPVPPARGVRQAADPFTAVTTSTSSSRSVSNPRGMETFETYDGIRIHQSKEDPDADMYRFDSDKETPILNASSPCGVTSEFDLLGLGESSAPPPAPPTTAPGELAKPVLDPFFDLINDNWSAPLESTGTAATTAPTAAAAPPHAATTDALLGEWSGTSNLLNVGNPSSIHRNVSAPVFQPSSSNFDPFAEFLSQSTSNPASAQESASNSGSTTPMPSRPNYSRTAFENMNSGTTAPKAKVTGDAFGDLLSSHGFTASSKNANRTLGDLRRAEEVKDMDPVAIKIRDWTGGKERNIRALLGSLNDVLWEGAEKWQQPRMADLLSAAQVKRSYYKACLVVHPDKQVGEPHEKLARAIFTELNDAWNAFEQSGFKSL</sequence>
<dbReference type="Proteomes" id="UP001331761">
    <property type="component" value="Unassembled WGS sequence"/>
</dbReference>
<dbReference type="Gene3D" id="1.10.287.110">
    <property type="entry name" value="DnaJ domain"/>
    <property type="match status" value="1"/>
</dbReference>
<dbReference type="InterPro" id="IPR036869">
    <property type="entry name" value="J_dom_sf"/>
</dbReference>
<proteinExistence type="predicted"/>
<evidence type="ECO:0000313" key="6">
    <source>
        <dbReference type="EMBL" id="KAK5971080.1"/>
    </source>
</evidence>
<dbReference type="InterPro" id="IPR029021">
    <property type="entry name" value="Prot-tyrosine_phosphatase-like"/>
</dbReference>
<feature type="region of interest" description="Disordered" evidence="3">
    <location>
        <begin position="323"/>
        <end position="355"/>
    </location>
</feature>
<dbReference type="GO" id="GO:0030136">
    <property type="term" value="C:clathrin-coated vesicle"/>
    <property type="evidence" value="ECO:0007669"/>
    <property type="project" value="UniProtKB-SubCell"/>
</dbReference>
<accession>A0AAN8FJW1</accession>
<gene>
    <name evidence="6" type="ORF">GCK32_007220</name>
</gene>
<dbReference type="SUPFAM" id="SSF56112">
    <property type="entry name" value="Protein kinase-like (PK-like)"/>
    <property type="match status" value="1"/>
</dbReference>
<dbReference type="Gene3D" id="2.60.40.1110">
    <property type="match status" value="1"/>
</dbReference>
<dbReference type="PROSITE" id="PS51182">
    <property type="entry name" value="C2_TENSIN"/>
    <property type="match status" value="1"/>
</dbReference>
<feature type="compositionally biased region" description="Pro residues" evidence="3">
    <location>
        <begin position="781"/>
        <end position="793"/>
    </location>
</feature>
<dbReference type="GO" id="GO:0004674">
    <property type="term" value="F:protein serine/threonine kinase activity"/>
    <property type="evidence" value="ECO:0007669"/>
    <property type="project" value="TreeGrafter"/>
</dbReference>
<dbReference type="InterPro" id="IPR001623">
    <property type="entry name" value="DnaJ_domain"/>
</dbReference>
<dbReference type="PROSITE" id="PS00108">
    <property type="entry name" value="PROTEIN_KINASE_ST"/>
    <property type="match status" value="1"/>
</dbReference>
<evidence type="ECO:0000256" key="1">
    <source>
        <dbReference type="ARBA" id="ARBA00004132"/>
    </source>
</evidence>
<dbReference type="InterPro" id="IPR000719">
    <property type="entry name" value="Prot_kinase_dom"/>
</dbReference>
<dbReference type="PANTHER" id="PTHR22967">
    <property type="entry name" value="SERINE/THREONINE PROTEIN KINASE"/>
    <property type="match status" value="1"/>
</dbReference>
<dbReference type="EMBL" id="WIXE01018258">
    <property type="protein sequence ID" value="KAK5971080.1"/>
    <property type="molecule type" value="Genomic_DNA"/>
</dbReference>
<feature type="region of interest" description="Disordered" evidence="3">
    <location>
        <begin position="983"/>
        <end position="1032"/>
    </location>
</feature>
<dbReference type="Pfam" id="PF00069">
    <property type="entry name" value="Pkinase"/>
    <property type="match status" value="1"/>
</dbReference>